<proteinExistence type="predicted"/>
<feature type="region of interest" description="Disordered" evidence="1">
    <location>
        <begin position="87"/>
        <end position="119"/>
    </location>
</feature>
<reference evidence="2" key="1">
    <citation type="submission" date="2020-11" db="EMBL/GenBank/DDBJ databases">
        <authorList>
            <person name="Koelle M."/>
            <person name="Horta M.A.C."/>
            <person name="Nowrousian M."/>
            <person name="Ohm R.A."/>
            <person name="Benz P."/>
            <person name="Pilgard A."/>
        </authorList>
    </citation>
    <scope>NUCLEOTIDE SEQUENCE</scope>
    <source>
        <strain evidence="2">FPRL280</strain>
    </source>
</reference>
<feature type="region of interest" description="Disordered" evidence="1">
    <location>
        <begin position="1"/>
        <end position="34"/>
    </location>
</feature>
<organism evidence="2 3">
    <name type="scientific">Rhodonia placenta</name>
    <dbReference type="NCBI Taxonomy" id="104341"/>
    <lineage>
        <taxon>Eukaryota</taxon>
        <taxon>Fungi</taxon>
        <taxon>Dikarya</taxon>
        <taxon>Basidiomycota</taxon>
        <taxon>Agaricomycotina</taxon>
        <taxon>Agaricomycetes</taxon>
        <taxon>Polyporales</taxon>
        <taxon>Adustoporiaceae</taxon>
        <taxon>Rhodonia</taxon>
    </lineage>
</organism>
<name>A0A8H7U2Q8_9APHY</name>
<dbReference type="EMBL" id="JADOXO010000082">
    <property type="protein sequence ID" value="KAF9814669.1"/>
    <property type="molecule type" value="Genomic_DNA"/>
</dbReference>
<evidence type="ECO:0000256" key="1">
    <source>
        <dbReference type="SAM" id="MobiDB-lite"/>
    </source>
</evidence>
<feature type="compositionally biased region" description="Polar residues" evidence="1">
    <location>
        <begin position="8"/>
        <end position="26"/>
    </location>
</feature>
<feature type="compositionally biased region" description="Low complexity" evidence="1">
    <location>
        <begin position="99"/>
        <end position="111"/>
    </location>
</feature>
<sequence>MDSPDTPSPGTSQQTSGSRPWTITSRPSEDSDRSVTSFRVDACRRWVEANINRSFWSPEFVSGGRSMSIDGGFVRYAFRSATLSTETERSSRRSRRSCRSCPRISSGARGRSGVRGRDVGSSAGAVLLDEPHARRLPAAAPAPRAPSPGLVAALDSTVPVSTQMAPSRRMPSPISTTSATMPPSPQGTSSITFSTTRASPREMHAQTTHSPVLGGRGALALYSSRPSRGMVHRGLHTLRVEDAALSPDTDVLREIQRMLLTGSLGESSHRAFDPHSLDALRYNARTVTSGRSQNESAASNSPHDPNDTLANMVALLHSQSLMDRNIVPEQ</sequence>
<reference evidence="2" key="2">
    <citation type="journal article" name="Front. Microbiol.">
        <title>Degradative Capacity of Two Strains of Rhodonia placenta: From Phenotype to Genotype.</title>
        <authorList>
            <person name="Kolle M."/>
            <person name="Horta M.A.C."/>
            <person name="Nowrousian M."/>
            <person name="Ohm R.A."/>
            <person name="Benz J.P."/>
            <person name="Pilgard A."/>
        </authorList>
    </citation>
    <scope>NUCLEOTIDE SEQUENCE</scope>
    <source>
        <strain evidence="2">FPRL280</strain>
    </source>
</reference>
<accession>A0A8H7U2Q8</accession>
<feature type="compositionally biased region" description="Polar residues" evidence="1">
    <location>
        <begin position="173"/>
        <end position="198"/>
    </location>
</feature>
<gene>
    <name evidence="2" type="ORF">IEO21_04964</name>
</gene>
<protein>
    <submittedName>
        <fullName evidence="2">Uncharacterized protein</fullName>
    </submittedName>
</protein>
<dbReference type="AlphaFoldDB" id="A0A8H7U2Q8"/>
<dbReference type="Proteomes" id="UP000639403">
    <property type="component" value="Unassembled WGS sequence"/>
</dbReference>
<feature type="region of interest" description="Disordered" evidence="1">
    <location>
        <begin position="159"/>
        <end position="199"/>
    </location>
</feature>
<feature type="region of interest" description="Disordered" evidence="1">
    <location>
        <begin position="287"/>
        <end position="308"/>
    </location>
</feature>
<feature type="compositionally biased region" description="Polar residues" evidence="1">
    <location>
        <begin position="287"/>
        <end position="303"/>
    </location>
</feature>
<evidence type="ECO:0000313" key="2">
    <source>
        <dbReference type="EMBL" id="KAF9814669.1"/>
    </source>
</evidence>
<evidence type="ECO:0000313" key="3">
    <source>
        <dbReference type="Proteomes" id="UP000639403"/>
    </source>
</evidence>
<comment type="caution">
    <text evidence="2">The sequence shown here is derived from an EMBL/GenBank/DDBJ whole genome shotgun (WGS) entry which is preliminary data.</text>
</comment>